<dbReference type="InParanoid" id="D7TKL2"/>
<dbReference type="PANTHER" id="PTHR33491">
    <property type="entry name" value="OSJNBA0016N04.9 PROTEIN"/>
    <property type="match status" value="1"/>
</dbReference>
<reference evidence="6" key="1">
    <citation type="journal article" date="2007" name="Nature">
        <title>The grapevine genome sequence suggests ancestral hexaploidization in major angiosperm phyla.</title>
        <authorList>
            <consortium name="The French-Italian Public Consortium for Grapevine Genome Characterization."/>
            <person name="Jaillon O."/>
            <person name="Aury J.-M."/>
            <person name="Noel B."/>
            <person name="Policriti A."/>
            <person name="Clepet C."/>
            <person name="Casagrande A."/>
            <person name="Choisne N."/>
            <person name="Aubourg S."/>
            <person name="Vitulo N."/>
            <person name="Jubin C."/>
            <person name="Vezzi A."/>
            <person name="Legeai F."/>
            <person name="Hugueney P."/>
            <person name="Dasilva C."/>
            <person name="Horner D."/>
            <person name="Mica E."/>
            <person name="Jublot D."/>
            <person name="Poulain J."/>
            <person name="Bruyere C."/>
            <person name="Billault A."/>
            <person name="Segurens B."/>
            <person name="Gouyvenoux M."/>
            <person name="Ugarte E."/>
            <person name="Cattonaro F."/>
            <person name="Anthouard V."/>
            <person name="Vico V."/>
            <person name="Del Fabbro C."/>
            <person name="Alaux M."/>
            <person name="Di Gaspero G."/>
            <person name="Dumas V."/>
            <person name="Felice N."/>
            <person name="Paillard S."/>
            <person name="Juman I."/>
            <person name="Moroldo M."/>
            <person name="Scalabrin S."/>
            <person name="Canaguier A."/>
            <person name="Le Clainche I."/>
            <person name="Malacrida G."/>
            <person name="Durand E."/>
            <person name="Pesole G."/>
            <person name="Laucou V."/>
            <person name="Chatelet P."/>
            <person name="Merdinoglu D."/>
            <person name="Delledonne M."/>
            <person name="Pezzotti M."/>
            <person name="Lecharny A."/>
            <person name="Scarpelli C."/>
            <person name="Artiguenave F."/>
            <person name="Pe M.E."/>
            <person name="Valle G."/>
            <person name="Morgante M."/>
            <person name="Caboche M."/>
            <person name="Adam-Blondon A.-F."/>
            <person name="Weissenbach J."/>
            <person name="Quetier F."/>
            <person name="Wincker P."/>
        </authorList>
    </citation>
    <scope>NUCLEOTIDE SEQUENCE [LARGE SCALE GENOMIC DNA]</scope>
    <source>
        <strain evidence="6">cv. Pinot noir / PN40024</strain>
    </source>
</reference>
<dbReference type="GO" id="GO:0030247">
    <property type="term" value="F:polysaccharide binding"/>
    <property type="evidence" value="ECO:0007669"/>
    <property type="project" value="InterPro"/>
</dbReference>
<keyword evidence="2" id="KW-0732">Signal</keyword>
<name>D7TKL2_VITVI</name>
<keyword evidence="3" id="KW-0812">Transmembrane</keyword>
<protein>
    <recommendedName>
        <fullName evidence="4">Wall-associated receptor kinase galacturonan-binding domain-containing protein</fullName>
    </recommendedName>
</protein>
<evidence type="ECO:0000313" key="6">
    <source>
        <dbReference type="Proteomes" id="UP000009183"/>
    </source>
</evidence>
<sequence length="321" mass="35779">MALQVIQVHLVTIIISIISLVFSLKETKASTAKPGCPETCGNLAIVYPFGIGEGCYLDKRFEITCNNSSNPHPVLRLDQKKEAEVLDMSLEHVRITDWTSPLCYANNALEGKSYAQFTLAPPMEPFSYSHTENKLIGIGCDIFAYIGDFHSTNSSIKNFISGCVSVCNGQGWSWIDTSYSCSGIGCCQTTFPNDLPNFYVRVGNMSIWQEARDWSSNQCGIVLIAENNFSGFHQFDISFSNQNMKYFYPAVLKWEIGNKSCHETQKRGDYACGRNSRCVNSKKGSGYRCLCNPGYRGNPYLPDGCIEILIKKKLLISFAQS</sequence>
<keyword evidence="6" id="KW-1185">Reference proteome</keyword>
<feature type="domain" description="Wall-associated receptor kinase galacturonan-binding" evidence="4">
    <location>
        <begin position="36"/>
        <end position="96"/>
    </location>
</feature>
<dbReference type="PaxDb" id="29760-VIT_10s0003g05100.t01"/>
<proteinExistence type="predicted"/>
<comment type="subcellular location">
    <subcellularLocation>
        <location evidence="1">Membrane</location>
        <topology evidence="1">Single-pass membrane protein</topology>
    </subcellularLocation>
</comment>
<keyword evidence="3" id="KW-1133">Transmembrane helix</keyword>
<dbReference type="FunFam" id="2.10.25.10:FF:000628">
    <property type="entry name" value="Wall-associated receptor kinase 2"/>
    <property type="match status" value="1"/>
</dbReference>
<dbReference type="Pfam" id="PF13947">
    <property type="entry name" value="GUB_WAK_bind"/>
    <property type="match status" value="1"/>
</dbReference>
<dbReference type="CDD" id="cd00054">
    <property type="entry name" value="EGF_CA"/>
    <property type="match status" value="1"/>
</dbReference>
<evidence type="ECO:0000256" key="2">
    <source>
        <dbReference type="ARBA" id="ARBA00022729"/>
    </source>
</evidence>
<dbReference type="OMA" id="TISACWR"/>
<dbReference type="HOGENOM" id="CLU_000288_43_10_1"/>
<keyword evidence="3" id="KW-0472">Membrane</keyword>
<feature type="transmembrane region" description="Helical" evidence="3">
    <location>
        <begin position="6"/>
        <end position="24"/>
    </location>
</feature>
<evidence type="ECO:0000313" key="5">
    <source>
        <dbReference type="EMBL" id="CBI31034.3"/>
    </source>
</evidence>
<dbReference type="InterPro" id="IPR025287">
    <property type="entry name" value="WAK_GUB"/>
</dbReference>
<dbReference type="Gene3D" id="2.10.25.10">
    <property type="entry name" value="Laminin"/>
    <property type="match status" value="1"/>
</dbReference>
<dbReference type="GO" id="GO:0016020">
    <property type="term" value="C:membrane"/>
    <property type="evidence" value="ECO:0007669"/>
    <property type="project" value="UniProtKB-SubCell"/>
</dbReference>
<dbReference type="EMBL" id="FN595992">
    <property type="protein sequence ID" value="CBI31034.3"/>
    <property type="molecule type" value="Genomic_DNA"/>
</dbReference>
<organism evidence="5 6">
    <name type="scientific">Vitis vinifera</name>
    <name type="common">Grape</name>
    <dbReference type="NCBI Taxonomy" id="29760"/>
    <lineage>
        <taxon>Eukaryota</taxon>
        <taxon>Viridiplantae</taxon>
        <taxon>Streptophyta</taxon>
        <taxon>Embryophyta</taxon>
        <taxon>Tracheophyta</taxon>
        <taxon>Spermatophyta</taxon>
        <taxon>Magnoliopsida</taxon>
        <taxon>eudicotyledons</taxon>
        <taxon>Gunneridae</taxon>
        <taxon>Pentapetalae</taxon>
        <taxon>rosids</taxon>
        <taxon>Vitales</taxon>
        <taxon>Vitaceae</taxon>
        <taxon>Viteae</taxon>
        <taxon>Vitis</taxon>
    </lineage>
</organism>
<evidence type="ECO:0000256" key="3">
    <source>
        <dbReference type="SAM" id="Phobius"/>
    </source>
</evidence>
<gene>
    <name evidence="5" type="ordered locus">VIT_10s0003g05100</name>
</gene>
<evidence type="ECO:0000259" key="4">
    <source>
        <dbReference type="Pfam" id="PF13947"/>
    </source>
</evidence>
<dbReference type="AlphaFoldDB" id="D7TKL2"/>
<dbReference type="Proteomes" id="UP000009183">
    <property type="component" value="Chromosome 10"/>
</dbReference>
<accession>D7TKL2</accession>
<evidence type="ECO:0000256" key="1">
    <source>
        <dbReference type="ARBA" id="ARBA00004167"/>
    </source>
</evidence>